<evidence type="ECO:0000313" key="1">
    <source>
        <dbReference type="EMBL" id="VFK31133.1"/>
    </source>
</evidence>
<evidence type="ECO:0000313" key="3">
    <source>
        <dbReference type="EMBL" id="VFK76832.1"/>
    </source>
</evidence>
<organism evidence="1">
    <name type="scientific">Candidatus Kentrum sp. MB</name>
    <dbReference type="NCBI Taxonomy" id="2138164"/>
    <lineage>
        <taxon>Bacteria</taxon>
        <taxon>Pseudomonadati</taxon>
        <taxon>Pseudomonadota</taxon>
        <taxon>Gammaproteobacteria</taxon>
        <taxon>Candidatus Kentrum</taxon>
    </lineage>
</organism>
<dbReference type="EMBL" id="CAADFO010000078">
    <property type="protein sequence ID" value="VFK31133.1"/>
    <property type="molecule type" value="Genomic_DNA"/>
</dbReference>
<sequence length="105" mass="11698">MGIRFAYGDLNLIPFSDRRQRWKDPGPDNARMRDGTGEELRQLAPVRKKLAQAATKLTGYRETLARVHGGKLRLCTHAVVCIGLARLAWSSSQGEQDPPQGEENP</sequence>
<evidence type="ECO:0000313" key="2">
    <source>
        <dbReference type="EMBL" id="VFK34627.1"/>
    </source>
</evidence>
<accession>A0A450XP72</accession>
<gene>
    <name evidence="1" type="ORF">BECKMB1821G_GA0114241_10782</name>
    <name evidence="3" type="ORF">BECKMB1821H_GA0114242_10782</name>
    <name evidence="2" type="ORF">BECKMB1821I_GA0114274_10782</name>
</gene>
<dbReference type="AlphaFoldDB" id="A0A450XP72"/>
<name>A0A450XP72_9GAMM</name>
<dbReference type="EMBL" id="CAADFQ010000078">
    <property type="protein sequence ID" value="VFK34627.1"/>
    <property type="molecule type" value="Genomic_DNA"/>
</dbReference>
<reference evidence="1" key="1">
    <citation type="submission" date="2019-02" db="EMBL/GenBank/DDBJ databases">
        <authorList>
            <person name="Gruber-Vodicka R. H."/>
            <person name="Seah K. B. B."/>
        </authorList>
    </citation>
    <scope>NUCLEOTIDE SEQUENCE</scope>
    <source>
        <strain evidence="1">BECK_BZ197</strain>
        <strain evidence="3">BECK_BZ198</strain>
        <strain evidence="2">BECK_BZ199</strain>
    </source>
</reference>
<dbReference type="EMBL" id="CAADGH010000078">
    <property type="protein sequence ID" value="VFK76832.1"/>
    <property type="molecule type" value="Genomic_DNA"/>
</dbReference>
<protein>
    <submittedName>
        <fullName evidence="1">Uncharacterized protein</fullName>
    </submittedName>
</protein>
<proteinExistence type="predicted"/>